<sequence>MIPGESHTFSALIQENRKEFTTLLVLGVLLGYAFYFFQTRSSDEGSEVEEHGVLQMENIVVNDYVETLKGWQLKGEQAVVLEESRRMRIEKVRIWIYVPYTIDYA</sequence>
<feature type="non-terminal residue" evidence="2">
    <location>
        <position position="105"/>
    </location>
</feature>
<accession>A0A382WUD2</accession>
<evidence type="ECO:0000313" key="2">
    <source>
        <dbReference type="EMBL" id="SVD62244.1"/>
    </source>
</evidence>
<name>A0A382WUD2_9ZZZZ</name>
<dbReference type="EMBL" id="UINC01162471">
    <property type="protein sequence ID" value="SVD62244.1"/>
    <property type="molecule type" value="Genomic_DNA"/>
</dbReference>
<keyword evidence="1" id="KW-0812">Transmembrane</keyword>
<protein>
    <submittedName>
        <fullName evidence="2">Uncharacterized protein</fullName>
    </submittedName>
</protein>
<feature type="transmembrane region" description="Helical" evidence="1">
    <location>
        <begin position="20"/>
        <end position="37"/>
    </location>
</feature>
<organism evidence="2">
    <name type="scientific">marine metagenome</name>
    <dbReference type="NCBI Taxonomy" id="408172"/>
    <lineage>
        <taxon>unclassified sequences</taxon>
        <taxon>metagenomes</taxon>
        <taxon>ecological metagenomes</taxon>
    </lineage>
</organism>
<proteinExistence type="predicted"/>
<reference evidence="2" key="1">
    <citation type="submission" date="2018-05" db="EMBL/GenBank/DDBJ databases">
        <authorList>
            <person name="Lanie J.A."/>
            <person name="Ng W.-L."/>
            <person name="Kazmierczak K.M."/>
            <person name="Andrzejewski T.M."/>
            <person name="Davidsen T.M."/>
            <person name="Wayne K.J."/>
            <person name="Tettelin H."/>
            <person name="Glass J.I."/>
            <person name="Rusch D."/>
            <person name="Podicherti R."/>
            <person name="Tsui H.-C.T."/>
            <person name="Winkler M.E."/>
        </authorList>
    </citation>
    <scope>NUCLEOTIDE SEQUENCE</scope>
</reference>
<evidence type="ECO:0000256" key="1">
    <source>
        <dbReference type="SAM" id="Phobius"/>
    </source>
</evidence>
<keyword evidence="1" id="KW-0472">Membrane</keyword>
<gene>
    <name evidence="2" type="ORF">METZ01_LOCUS415098</name>
</gene>
<dbReference type="AlphaFoldDB" id="A0A382WUD2"/>
<keyword evidence="1" id="KW-1133">Transmembrane helix</keyword>